<protein>
    <submittedName>
        <fullName evidence="2">Formyltransferase/hydrolase complex Fhc subunit C</fullName>
    </submittedName>
</protein>
<dbReference type="GO" id="GO:0018493">
    <property type="term" value="F:formylmethanofuran dehydrogenase activity"/>
    <property type="evidence" value="ECO:0007669"/>
    <property type="project" value="InterPro"/>
</dbReference>
<name>A0A517WWI4_9PLAN</name>
<dbReference type="InterPro" id="IPR017550">
    <property type="entry name" value="Formylmethanofuran_DH_suC"/>
</dbReference>
<evidence type="ECO:0000313" key="3">
    <source>
        <dbReference type="Proteomes" id="UP000318384"/>
    </source>
</evidence>
<organism evidence="2 3">
    <name type="scientific">Gimesia aquarii</name>
    <dbReference type="NCBI Taxonomy" id="2527964"/>
    <lineage>
        <taxon>Bacteria</taxon>
        <taxon>Pseudomonadati</taxon>
        <taxon>Planctomycetota</taxon>
        <taxon>Planctomycetia</taxon>
        <taxon>Planctomycetales</taxon>
        <taxon>Planctomycetaceae</taxon>
        <taxon>Gimesia</taxon>
    </lineage>
</organism>
<feature type="domain" description="Glutamate synthase alpha subunit C-terminal" evidence="1">
    <location>
        <begin position="73"/>
        <end position="212"/>
    </location>
</feature>
<keyword evidence="2" id="KW-0378">Hydrolase</keyword>
<dbReference type="GO" id="GO:0016787">
    <property type="term" value="F:hydrolase activity"/>
    <property type="evidence" value="ECO:0007669"/>
    <property type="project" value="UniProtKB-KW"/>
</dbReference>
<dbReference type="InterPro" id="IPR002489">
    <property type="entry name" value="Glu_synth_asu_C"/>
</dbReference>
<dbReference type="Proteomes" id="UP000318384">
    <property type="component" value="Chromosome"/>
</dbReference>
<keyword evidence="3" id="KW-1185">Reference proteome</keyword>
<dbReference type="GO" id="GO:0016740">
    <property type="term" value="F:transferase activity"/>
    <property type="evidence" value="ECO:0007669"/>
    <property type="project" value="UniProtKB-KW"/>
</dbReference>
<accession>A0A517WWI4</accession>
<evidence type="ECO:0000313" key="2">
    <source>
        <dbReference type="EMBL" id="QDU09588.1"/>
    </source>
</evidence>
<reference evidence="2 3" key="1">
    <citation type="submission" date="2019-03" db="EMBL/GenBank/DDBJ databases">
        <title>Deep-cultivation of Planctomycetes and their phenomic and genomic characterization uncovers novel biology.</title>
        <authorList>
            <person name="Wiegand S."/>
            <person name="Jogler M."/>
            <person name="Boedeker C."/>
            <person name="Pinto D."/>
            <person name="Vollmers J."/>
            <person name="Rivas-Marin E."/>
            <person name="Kohn T."/>
            <person name="Peeters S.H."/>
            <person name="Heuer A."/>
            <person name="Rast P."/>
            <person name="Oberbeckmann S."/>
            <person name="Bunk B."/>
            <person name="Jeske O."/>
            <person name="Meyerdierks A."/>
            <person name="Storesund J.E."/>
            <person name="Kallscheuer N."/>
            <person name="Luecker S."/>
            <person name="Lage O.M."/>
            <person name="Pohl T."/>
            <person name="Merkel B.J."/>
            <person name="Hornburger P."/>
            <person name="Mueller R.-W."/>
            <person name="Bruemmer F."/>
            <person name="Labrenz M."/>
            <person name="Spormann A.M."/>
            <person name="Op den Camp H."/>
            <person name="Overmann J."/>
            <person name="Amann R."/>
            <person name="Jetten M.S.M."/>
            <person name="Mascher T."/>
            <person name="Medema M.H."/>
            <person name="Devos D.P."/>
            <person name="Kaster A.-K."/>
            <person name="Ovreas L."/>
            <person name="Rohde M."/>
            <person name="Galperin M.Y."/>
            <person name="Jogler C."/>
        </authorList>
    </citation>
    <scope>NUCLEOTIDE SEQUENCE [LARGE SCALE GENOMIC DNA]</scope>
    <source>
        <strain evidence="2 3">V202</strain>
    </source>
</reference>
<dbReference type="EMBL" id="CP037422">
    <property type="protein sequence ID" value="QDU09588.1"/>
    <property type="molecule type" value="Genomic_DNA"/>
</dbReference>
<dbReference type="GO" id="GO:0015948">
    <property type="term" value="P:methanogenesis"/>
    <property type="evidence" value="ECO:0007669"/>
    <property type="project" value="InterPro"/>
</dbReference>
<dbReference type="Gene3D" id="2.160.20.60">
    <property type="entry name" value="Glutamate synthase, alpha subunit, C-terminal domain"/>
    <property type="match status" value="1"/>
</dbReference>
<keyword evidence="2" id="KW-0808">Transferase</keyword>
<dbReference type="GO" id="GO:0046914">
    <property type="term" value="F:transition metal ion binding"/>
    <property type="evidence" value="ECO:0007669"/>
    <property type="project" value="InterPro"/>
</dbReference>
<gene>
    <name evidence="2" type="primary">fhcC</name>
    <name evidence="2" type="ORF">V202x_29630</name>
</gene>
<dbReference type="AlphaFoldDB" id="A0A517WWI4"/>
<dbReference type="SUPFAM" id="SSF69336">
    <property type="entry name" value="Alpha subunit of glutamate synthase, C-terminal domain"/>
    <property type="match status" value="1"/>
</dbReference>
<dbReference type="Pfam" id="PF01493">
    <property type="entry name" value="GXGXG"/>
    <property type="match status" value="1"/>
</dbReference>
<dbReference type="RefSeq" id="WP_145176038.1">
    <property type="nucleotide sequence ID" value="NZ_CP037422.1"/>
</dbReference>
<sequence>MALTLTLKQTLEVPLEVNSVNHESVSQQPIDKIRTLPVLHGNRKLSVDDFFDVQQSSTEEDLIVWSGDCSRVKHIGAGLAAGRIRVEGNAGMHLGAEMSGGEILVEGNVSDWIATEMKGGTLCIKGNAGDLVGAAYPGSKRGMNGGKILIHGNVGHEAGHRMRRGTIVIGGTSGDAIGFDMIAGSIFSFGQIGKRMGAGMRRGTIALFGESNEPEFLPTFKYSCVYHPTWLFFFLRQLRSSGFPVPEDCFDREYRRYCGDFLALGKGEILVRQW</sequence>
<dbReference type="OrthoDB" id="269067at2"/>
<dbReference type="PANTHER" id="PTHR39673">
    <property type="entry name" value="TUNGSTEN FORMYLMETHANOFURAN DEHYDROGENASE, SUBUNIT C (FWDC)"/>
    <property type="match status" value="1"/>
</dbReference>
<dbReference type="NCBIfam" id="TIGR03122">
    <property type="entry name" value="one_C_dehyd_C"/>
    <property type="match status" value="1"/>
</dbReference>
<dbReference type="CDD" id="cd00980">
    <property type="entry name" value="FwdC/FmdC"/>
    <property type="match status" value="1"/>
</dbReference>
<dbReference type="PANTHER" id="PTHR39673:SF5">
    <property type="entry name" value="TUNGSTEN-CONTAINING FORMYLMETHANOFURAN DEHYDROGENASE 2 SUBUNIT C"/>
    <property type="match status" value="1"/>
</dbReference>
<proteinExistence type="predicted"/>
<dbReference type="InterPro" id="IPR036485">
    <property type="entry name" value="Glu_synth_asu_C_sf"/>
</dbReference>
<evidence type="ECO:0000259" key="1">
    <source>
        <dbReference type="Pfam" id="PF01493"/>
    </source>
</evidence>